<comment type="caution">
    <text evidence="9">The sequence shown here is derived from an EMBL/GenBank/DDBJ whole genome shotgun (WGS) entry which is preliminary data.</text>
</comment>
<dbReference type="SUPFAM" id="SSF47095">
    <property type="entry name" value="HMG-box"/>
    <property type="match status" value="1"/>
</dbReference>
<feature type="compositionally biased region" description="Basic and acidic residues" evidence="7">
    <location>
        <begin position="323"/>
        <end position="343"/>
    </location>
</feature>
<proteinExistence type="predicted"/>
<evidence type="ECO:0000256" key="4">
    <source>
        <dbReference type="ARBA" id="ARBA00023163"/>
    </source>
</evidence>
<name>A0A9P4TZ76_9PEZI</name>
<reference evidence="9" key="1">
    <citation type="journal article" date="2020" name="Stud. Mycol.">
        <title>101 Dothideomycetes genomes: a test case for predicting lifestyles and emergence of pathogens.</title>
        <authorList>
            <person name="Haridas S."/>
            <person name="Albert R."/>
            <person name="Binder M."/>
            <person name="Bloem J."/>
            <person name="Labutti K."/>
            <person name="Salamov A."/>
            <person name="Andreopoulos B."/>
            <person name="Baker S."/>
            <person name="Barry K."/>
            <person name="Bills G."/>
            <person name="Bluhm B."/>
            <person name="Cannon C."/>
            <person name="Castanera R."/>
            <person name="Culley D."/>
            <person name="Daum C."/>
            <person name="Ezra D."/>
            <person name="Gonzalez J."/>
            <person name="Henrissat B."/>
            <person name="Kuo A."/>
            <person name="Liang C."/>
            <person name="Lipzen A."/>
            <person name="Lutzoni F."/>
            <person name="Magnuson J."/>
            <person name="Mondo S."/>
            <person name="Nolan M."/>
            <person name="Ohm R."/>
            <person name="Pangilinan J."/>
            <person name="Park H.-J."/>
            <person name="Ramirez L."/>
            <person name="Alfaro M."/>
            <person name="Sun H."/>
            <person name="Tritt A."/>
            <person name="Yoshinaga Y."/>
            <person name="Zwiers L.-H."/>
            <person name="Turgeon B."/>
            <person name="Goodwin S."/>
            <person name="Spatafora J."/>
            <person name="Crous P."/>
            <person name="Grigoriev I."/>
        </authorList>
    </citation>
    <scope>NUCLEOTIDE SEQUENCE</scope>
    <source>
        <strain evidence="9">CBS 130266</strain>
    </source>
</reference>
<feature type="DNA-binding region" description="HMG box" evidence="6">
    <location>
        <begin position="31"/>
        <end position="99"/>
    </location>
</feature>
<feature type="region of interest" description="Disordered" evidence="7">
    <location>
        <begin position="93"/>
        <end position="171"/>
    </location>
</feature>
<dbReference type="AlphaFoldDB" id="A0A9P4TZ76"/>
<gene>
    <name evidence="9" type="ORF">EJ08DRAFT_649171</name>
</gene>
<keyword evidence="3 6" id="KW-0238">DNA-binding</keyword>
<dbReference type="GO" id="GO:0000978">
    <property type="term" value="F:RNA polymerase II cis-regulatory region sequence-specific DNA binding"/>
    <property type="evidence" value="ECO:0007669"/>
    <property type="project" value="TreeGrafter"/>
</dbReference>
<dbReference type="InterPro" id="IPR036910">
    <property type="entry name" value="HMG_box_dom_sf"/>
</dbReference>
<keyword evidence="2" id="KW-0805">Transcription regulation</keyword>
<dbReference type="PANTHER" id="PTHR45803:SF5">
    <property type="entry name" value="SOX100B"/>
    <property type="match status" value="1"/>
</dbReference>
<dbReference type="Pfam" id="PF00505">
    <property type="entry name" value="HMG_box"/>
    <property type="match status" value="1"/>
</dbReference>
<feature type="compositionally biased region" description="Polar residues" evidence="7">
    <location>
        <begin position="345"/>
        <end position="356"/>
    </location>
</feature>
<dbReference type="InterPro" id="IPR050917">
    <property type="entry name" value="SOX_TF"/>
</dbReference>
<evidence type="ECO:0000256" key="2">
    <source>
        <dbReference type="ARBA" id="ARBA00023015"/>
    </source>
</evidence>
<dbReference type="Proteomes" id="UP000800235">
    <property type="component" value="Unassembled WGS sequence"/>
</dbReference>
<comment type="subcellular location">
    <subcellularLocation>
        <location evidence="1">Nucleus</location>
    </subcellularLocation>
</comment>
<protein>
    <recommendedName>
        <fullName evidence="8">HMG box domain-containing protein</fullName>
    </recommendedName>
</protein>
<evidence type="ECO:0000313" key="10">
    <source>
        <dbReference type="Proteomes" id="UP000800235"/>
    </source>
</evidence>
<dbReference type="CDD" id="cd01389">
    <property type="entry name" value="HMG-box_ROX1-like"/>
    <property type="match status" value="1"/>
</dbReference>
<dbReference type="GO" id="GO:0000981">
    <property type="term" value="F:DNA-binding transcription factor activity, RNA polymerase II-specific"/>
    <property type="evidence" value="ECO:0007669"/>
    <property type="project" value="TreeGrafter"/>
</dbReference>
<evidence type="ECO:0000259" key="8">
    <source>
        <dbReference type="PROSITE" id="PS50118"/>
    </source>
</evidence>
<dbReference type="PANTHER" id="PTHR45803">
    <property type="entry name" value="SOX100B"/>
    <property type="match status" value="1"/>
</dbReference>
<dbReference type="PROSITE" id="PS50118">
    <property type="entry name" value="HMG_BOX_2"/>
    <property type="match status" value="1"/>
</dbReference>
<feature type="compositionally biased region" description="Acidic residues" evidence="7">
    <location>
        <begin position="116"/>
        <end position="130"/>
    </location>
</feature>
<accession>A0A9P4TZ76</accession>
<evidence type="ECO:0000256" key="1">
    <source>
        <dbReference type="ARBA" id="ARBA00004123"/>
    </source>
</evidence>
<keyword evidence="5 6" id="KW-0539">Nucleus</keyword>
<feature type="domain" description="HMG box" evidence="8">
    <location>
        <begin position="31"/>
        <end position="99"/>
    </location>
</feature>
<keyword evidence="10" id="KW-1185">Reference proteome</keyword>
<evidence type="ECO:0000256" key="5">
    <source>
        <dbReference type="ARBA" id="ARBA00023242"/>
    </source>
</evidence>
<dbReference type="OrthoDB" id="2307332at2759"/>
<evidence type="ECO:0000313" key="9">
    <source>
        <dbReference type="EMBL" id="KAF2431091.1"/>
    </source>
</evidence>
<dbReference type="Gene3D" id="1.10.30.10">
    <property type="entry name" value="High mobility group box domain"/>
    <property type="match status" value="1"/>
</dbReference>
<dbReference type="EMBL" id="MU007034">
    <property type="protein sequence ID" value="KAF2431091.1"/>
    <property type="molecule type" value="Genomic_DNA"/>
</dbReference>
<feature type="region of interest" description="Disordered" evidence="7">
    <location>
        <begin position="302"/>
        <end position="375"/>
    </location>
</feature>
<evidence type="ECO:0000256" key="3">
    <source>
        <dbReference type="ARBA" id="ARBA00023125"/>
    </source>
</evidence>
<organism evidence="9 10">
    <name type="scientific">Tothia fuscella</name>
    <dbReference type="NCBI Taxonomy" id="1048955"/>
    <lineage>
        <taxon>Eukaryota</taxon>
        <taxon>Fungi</taxon>
        <taxon>Dikarya</taxon>
        <taxon>Ascomycota</taxon>
        <taxon>Pezizomycotina</taxon>
        <taxon>Dothideomycetes</taxon>
        <taxon>Pleosporomycetidae</taxon>
        <taxon>Venturiales</taxon>
        <taxon>Cylindrosympodiaceae</taxon>
        <taxon>Tothia</taxon>
    </lineage>
</organism>
<sequence length="375" mass="41719">MASVPVRDMEAWVNRSVADRMKEAEKRNGYITRPMNSFMLYRSAYAERTKAWCVHNNHQVVSSVSGESWPLEPPEVREFYNELARIERINHQNAHPDYKFSPSKPGAAARKRKTDSDDESEPSDLDDPDADWGSTNRSRAKSQKRPGREAGYPARANLPLQTYGGYDDNFGPGDGYSKSTWEANNQGRSLPHHMGQHNLYGQQQYYQTSVHPYPNMMGGVEDIKYAPMDNPGYGSNQNLIGLPGGSHHDLLGMHSGAPTPMMEPQVDPMLLALTQHAHFNPAYGSEFDAYANATIAPGPLVTDYQPKQWEPESSSPTFEQPGEFEKLWDEHNAQVHVDMERRQSARSAASGKSNGQKGVLGGEAKDPVSPKTSGL</sequence>
<dbReference type="GO" id="GO:0005634">
    <property type="term" value="C:nucleus"/>
    <property type="evidence" value="ECO:0007669"/>
    <property type="project" value="UniProtKB-SubCell"/>
</dbReference>
<evidence type="ECO:0000256" key="7">
    <source>
        <dbReference type="SAM" id="MobiDB-lite"/>
    </source>
</evidence>
<dbReference type="InterPro" id="IPR009071">
    <property type="entry name" value="HMG_box_dom"/>
</dbReference>
<keyword evidence="4" id="KW-0804">Transcription</keyword>
<evidence type="ECO:0000256" key="6">
    <source>
        <dbReference type="PROSITE-ProRule" id="PRU00267"/>
    </source>
</evidence>